<name>A0A8T0I1C1_CERPU</name>
<dbReference type="EMBL" id="CM026425">
    <property type="protein sequence ID" value="KAG0576926.1"/>
    <property type="molecule type" value="Genomic_DNA"/>
</dbReference>
<evidence type="ECO:0000313" key="2">
    <source>
        <dbReference type="Proteomes" id="UP000822688"/>
    </source>
</evidence>
<protein>
    <submittedName>
        <fullName evidence="1">Uncharacterized protein</fullName>
    </submittedName>
</protein>
<comment type="caution">
    <text evidence="1">The sequence shown here is derived from an EMBL/GenBank/DDBJ whole genome shotgun (WGS) entry which is preliminary data.</text>
</comment>
<dbReference type="AlphaFoldDB" id="A0A8T0I1C1"/>
<organism evidence="1 2">
    <name type="scientific">Ceratodon purpureus</name>
    <name type="common">Fire moss</name>
    <name type="synonym">Dicranum purpureum</name>
    <dbReference type="NCBI Taxonomy" id="3225"/>
    <lineage>
        <taxon>Eukaryota</taxon>
        <taxon>Viridiplantae</taxon>
        <taxon>Streptophyta</taxon>
        <taxon>Embryophyta</taxon>
        <taxon>Bryophyta</taxon>
        <taxon>Bryophytina</taxon>
        <taxon>Bryopsida</taxon>
        <taxon>Dicranidae</taxon>
        <taxon>Pseudoditrichales</taxon>
        <taxon>Ditrichaceae</taxon>
        <taxon>Ceratodon</taxon>
    </lineage>
</organism>
<sequence length="126" mass="14506">MVCLTRRSHSGIRRGDILLNGTGPTSTFTIHLVIRNTSLFVCTVKTLLCYLSQIPWCLIFTRLIWTTDMWIRFPAKFLIWFAVCQSASRFQHFAHDLLQSLGSQFLQLGRILKVMSQVRVRASFGI</sequence>
<gene>
    <name evidence="1" type="ORF">KC19_5G118600</name>
</gene>
<accession>A0A8T0I1C1</accession>
<evidence type="ECO:0000313" key="1">
    <source>
        <dbReference type="EMBL" id="KAG0576926.1"/>
    </source>
</evidence>
<keyword evidence="2" id="KW-1185">Reference proteome</keyword>
<proteinExistence type="predicted"/>
<dbReference type="Proteomes" id="UP000822688">
    <property type="component" value="Chromosome 5"/>
</dbReference>
<reference evidence="1" key="1">
    <citation type="submission" date="2020-06" db="EMBL/GenBank/DDBJ databases">
        <title>WGS assembly of Ceratodon purpureus strain R40.</title>
        <authorList>
            <person name="Carey S.B."/>
            <person name="Jenkins J."/>
            <person name="Shu S."/>
            <person name="Lovell J.T."/>
            <person name="Sreedasyam A."/>
            <person name="Maumus F."/>
            <person name="Tiley G.P."/>
            <person name="Fernandez-Pozo N."/>
            <person name="Barry K."/>
            <person name="Chen C."/>
            <person name="Wang M."/>
            <person name="Lipzen A."/>
            <person name="Daum C."/>
            <person name="Saski C.A."/>
            <person name="Payton A.C."/>
            <person name="Mcbreen J.C."/>
            <person name="Conrad R.E."/>
            <person name="Kollar L.M."/>
            <person name="Olsson S."/>
            <person name="Huttunen S."/>
            <person name="Landis J.B."/>
            <person name="Wickett N.J."/>
            <person name="Johnson M.G."/>
            <person name="Rensing S.A."/>
            <person name="Grimwood J."/>
            <person name="Schmutz J."/>
            <person name="Mcdaniel S.F."/>
        </authorList>
    </citation>
    <scope>NUCLEOTIDE SEQUENCE</scope>
    <source>
        <strain evidence="1">R40</strain>
    </source>
</reference>